<evidence type="ECO:0000256" key="3">
    <source>
        <dbReference type="ARBA" id="ARBA00022537"/>
    </source>
</evidence>
<dbReference type="Proteomes" id="UP001235939">
    <property type="component" value="Chromosome 06"/>
</dbReference>
<dbReference type="Pfam" id="PF12796">
    <property type="entry name" value="Ank_2"/>
    <property type="match status" value="6"/>
</dbReference>
<keyword evidence="2" id="KW-0268">Exocytosis</keyword>
<keyword evidence="3" id="KW-1052">Target cell membrane</keyword>
<feature type="repeat" description="ANK" evidence="8">
    <location>
        <begin position="64"/>
        <end position="96"/>
    </location>
</feature>
<evidence type="ECO:0000313" key="9">
    <source>
        <dbReference type="EMBL" id="UYV68524.1"/>
    </source>
</evidence>
<feature type="repeat" description="ANK" evidence="8">
    <location>
        <begin position="684"/>
        <end position="716"/>
    </location>
</feature>
<feature type="non-terminal residue" evidence="9">
    <location>
        <position position="1142"/>
    </location>
</feature>
<feature type="repeat" description="ANK" evidence="8">
    <location>
        <begin position="278"/>
        <end position="310"/>
    </location>
</feature>
<evidence type="ECO:0000256" key="4">
    <source>
        <dbReference type="ARBA" id="ARBA00022737"/>
    </source>
</evidence>
<keyword evidence="5" id="KW-0638">Presynaptic neurotoxin</keyword>
<keyword evidence="7" id="KW-0472">Membrane</keyword>
<feature type="repeat" description="ANK" evidence="8">
    <location>
        <begin position="1107"/>
        <end position="1139"/>
    </location>
</feature>
<keyword evidence="5" id="KW-0528">Neurotoxin</keyword>
<protein>
    <recommendedName>
        <fullName evidence="11">Ankyrin repeat protein</fullName>
    </recommendedName>
</protein>
<dbReference type="SMART" id="SM00248">
    <property type="entry name" value="ANK"/>
    <property type="match status" value="21"/>
</dbReference>
<comment type="subcellular location">
    <subcellularLocation>
        <location evidence="1">Target cell membrane</location>
    </subcellularLocation>
</comment>
<feature type="repeat" description="ANK" evidence="8">
    <location>
        <begin position="717"/>
        <end position="749"/>
    </location>
</feature>
<evidence type="ECO:0000256" key="7">
    <source>
        <dbReference type="ARBA" id="ARBA00023298"/>
    </source>
</evidence>
<evidence type="ECO:0000256" key="6">
    <source>
        <dbReference type="ARBA" id="ARBA00023043"/>
    </source>
</evidence>
<keyword evidence="10" id="KW-1185">Reference proteome</keyword>
<feature type="repeat" description="ANK" evidence="8">
    <location>
        <begin position="245"/>
        <end position="277"/>
    </location>
</feature>
<gene>
    <name evidence="9" type="ORF">LAZ67_6000030</name>
</gene>
<name>A0ABY6KIG8_9ARAC</name>
<dbReference type="Pfam" id="PF00023">
    <property type="entry name" value="Ank"/>
    <property type="match status" value="3"/>
</dbReference>
<feature type="repeat" description="ANK" evidence="8">
    <location>
        <begin position="1"/>
        <end position="30"/>
    </location>
</feature>
<dbReference type="InterPro" id="IPR002110">
    <property type="entry name" value="Ankyrin_rpt"/>
</dbReference>
<organism evidence="9 10">
    <name type="scientific">Cordylochernes scorpioides</name>
    <dbReference type="NCBI Taxonomy" id="51811"/>
    <lineage>
        <taxon>Eukaryota</taxon>
        <taxon>Metazoa</taxon>
        <taxon>Ecdysozoa</taxon>
        <taxon>Arthropoda</taxon>
        <taxon>Chelicerata</taxon>
        <taxon>Arachnida</taxon>
        <taxon>Pseudoscorpiones</taxon>
        <taxon>Cheliferoidea</taxon>
        <taxon>Chernetidae</taxon>
        <taxon>Cordylochernes</taxon>
    </lineage>
</organism>
<reference evidence="9 10" key="1">
    <citation type="submission" date="2022-01" db="EMBL/GenBank/DDBJ databases">
        <title>A chromosomal length assembly of Cordylochernes scorpioides.</title>
        <authorList>
            <person name="Zeh D."/>
            <person name="Zeh J."/>
        </authorList>
    </citation>
    <scope>NUCLEOTIDE SEQUENCE [LARGE SCALE GENOMIC DNA]</scope>
    <source>
        <strain evidence="9">IN4F17</strain>
        <tissue evidence="9">Whole Body</tissue>
    </source>
</reference>
<keyword evidence="6 8" id="KW-0040">ANK repeat</keyword>
<dbReference type="PANTHER" id="PTHR24171">
    <property type="entry name" value="ANKYRIN REPEAT DOMAIN-CONTAINING PROTEIN 39-RELATED"/>
    <property type="match status" value="1"/>
</dbReference>
<sequence length="1142" mass="128554">MALHLEIENENWVKVKELLKSGADINVKNKNGNSPLHLAASKGNQHLVQYLVEAGADVNSLNDYRQSPLQSAIMDRELSTASYLIDAGADVNIIDIGNWIPLLYAITYYMQSELEIRENAAIYQEHKDLIRKFVEAGADVNISNSITTPFLKLFEEINDSELFRLFIEKGADINAKKDNGISILMMVAKMGNVDCFNCLLNAGADTKHVDKTGNSALFYAASSQCPEILEYFLKSRFDVNVRNNEGQTPLMFAPENESTINIKMLLNSGADINARDNAGETLLSLAINHDHIELIELLVEAGVQVDVEYKDCFKIITLAAHRATWCGTIILKMLLRAAHDIDLVQLLQNSPGMDGVYRYENIIKLIVEYFLLQNPEAYKPVFPQDWSICWDECKIQVQRLQRHKLGRSSISLRSYLLEMNFNQRASFVSNNSAEIRQKLESEMSLYKQNADLYAEMIEEYFSEDIKRAKLLYKWNVITQDQLFKLTTVSVRLLIAEHLADYNLEQFVKELLKSGADINKKSISGNSPLHLAASKGNQHLVQYLVEAGTDVNSLNEYRQSPLHYAIISRKLSTASYLIDAGADVNIEDIFNWVPLLYAITDWVNRKLRIRRDTSIYNEYVQWKLEIRENAANYQEHRDLIQKGADINAKKDDGISILMIVAKMGNVNCFNCLLNAGADTKHVDEKGNSALFYAAGSQCPEILEYFLKSGFDVNVRNNEGQTPLMFATENKSTINIKMLLNSGADINARDNAGGTLLSLAINHHHYELIELLVEAGVQVEVEYKDCFKIIILAAFRARLCGNTVLKMLLRAAHDIDLVQLLQYSPVINGVYRYENIIKLIGKYFLLQNPEAYKPVYTQDLSICWDECKIQVKELLESGADINKKSKRGNSPLHLAARKGNLDLVQYLVEAGADVNSLNYSRQSPLHSAIICRKLSTASYLIDAGAYVNIKDIGNWVPLLYAITDWVQSADINARDNAGETLLSLAINHDHYELIELLVEAGIQVDVECKYRVKIITLAAHKATWCGITVLKIILRAAHDIDLVQLLQYSPEIENEDWVKVKELIKSGADINVKNKRGNSPLHLAASKGNQDLVQYLVEAGADVNFLNAYRQSPLHSAVIGRELSTASYLIDAGADLNIKDIRNW</sequence>
<dbReference type="EMBL" id="CP092868">
    <property type="protein sequence ID" value="UYV68524.1"/>
    <property type="molecule type" value="Genomic_DNA"/>
</dbReference>
<dbReference type="InterPro" id="IPR036770">
    <property type="entry name" value="Ankyrin_rpt-contain_sf"/>
</dbReference>
<feature type="repeat" description="ANK" evidence="8">
    <location>
        <begin position="179"/>
        <end position="211"/>
    </location>
</feature>
<feature type="repeat" description="ANK" evidence="8">
    <location>
        <begin position="556"/>
        <end position="588"/>
    </location>
</feature>
<keyword evidence="7" id="KW-1053">Target membrane</keyword>
<feature type="repeat" description="ANK" evidence="8">
    <location>
        <begin position="31"/>
        <end position="63"/>
    </location>
</feature>
<dbReference type="PRINTS" id="PR01415">
    <property type="entry name" value="ANKYRIN"/>
</dbReference>
<keyword evidence="4" id="KW-0677">Repeat</keyword>
<dbReference type="PROSITE" id="PS50088">
    <property type="entry name" value="ANK_REPEAT"/>
    <property type="match status" value="18"/>
</dbReference>
<evidence type="ECO:0000313" key="10">
    <source>
        <dbReference type="Proteomes" id="UP001235939"/>
    </source>
</evidence>
<feature type="repeat" description="ANK" evidence="8">
    <location>
        <begin position="885"/>
        <end position="917"/>
    </location>
</feature>
<dbReference type="SUPFAM" id="SSF48403">
    <property type="entry name" value="Ankyrin repeat"/>
    <property type="match status" value="4"/>
</dbReference>
<feature type="repeat" description="ANK" evidence="8">
    <location>
        <begin position="651"/>
        <end position="683"/>
    </location>
</feature>
<evidence type="ECO:0000256" key="8">
    <source>
        <dbReference type="PROSITE-ProRule" id="PRU00023"/>
    </source>
</evidence>
<feature type="repeat" description="ANK" evidence="8">
    <location>
        <begin position="212"/>
        <end position="244"/>
    </location>
</feature>
<dbReference type="PROSITE" id="PS50297">
    <property type="entry name" value="ANK_REP_REGION"/>
    <property type="match status" value="13"/>
</dbReference>
<feature type="repeat" description="ANK" evidence="8">
    <location>
        <begin position="1074"/>
        <end position="1106"/>
    </location>
</feature>
<evidence type="ECO:0000256" key="2">
    <source>
        <dbReference type="ARBA" id="ARBA00022483"/>
    </source>
</evidence>
<evidence type="ECO:0000256" key="1">
    <source>
        <dbReference type="ARBA" id="ARBA00004175"/>
    </source>
</evidence>
<feature type="repeat" description="ANK" evidence="8">
    <location>
        <begin position="975"/>
        <end position="1007"/>
    </location>
</feature>
<accession>A0ABY6KIG8</accession>
<evidence type="ECO:0000256" key="5">
    <source>
        <dbReference type="ARBA" id="ARBA00023028"/>
    </source>
</evidence>
<feature type="repeat" description="ANK" evidence="8">
    <location>
        <begin position="523"/>
        <end position="555"/>
    </location>
</feature>
<proteinExistence type="predicted"/>
<evidence type="ECO:0008006" key="11">
    <source>
        <dbReference type="Google" id="ProtNLM"/>
    </source>
</evidence>
<feature type="repeat" description="ANK" evidence="8">
    <location>
        <begin position="918"/>
        <end position="950"/>
    </location>
</feature>
<keyword evidence="5" id="KW-0800">Toxin</keyword>
<feature type="repeat" description="ANK" evidence="8">
    <location>
        <begin position="750"/>
        <end position="782"/>
    </location>
</feature>
<dbReference type="Gene3D" id="1.25.40.20">
    <property type="entry name" value="Ankyrin repeat-containing domain"/>
    <property type="match status" value="6"/>
</dbReference>